<proteinExistence type="inferred from homology"/>
<dbReference type="GO" id="GO:0016020">
    <property type="term" value="C:membrane"/>
    <property type="evidence" value="ECO:0007669"/>
    <property type="project" value="GOC"/>
</dbReference>
<dbReference type="PROSITE" id="PS00599">
    <property type="entry name" value="AA_TRANSFER_CLASS_2"/>
    <property type="match status" value="1"/>
</dbReference>
<dbReference type="EMBL" id="BTRK01000006">
    <property type="protein sequence ID" value="GMR59017.1"/>
    <property type="molecule type" value="Genomic_DNA"/>
</dbReference>
<evidence type="ECO:0000256" key="1">
    <source>
        <dbReference type="ARBA" id="ARBA00001933"/>
    </source>
</evidence>
<evidence type="ECO:0000259" key="7">
    <source>
        <dbReference type="Pfam" id="PF00155"/>
    </source>
</evidence>
<dbReference type="Proteomes" id="UP001328107">
    <property type="component" value="Unassembled WGS sequence"/>
</dbReference>
<dbReference type="GO" id="GO:0046512">
    <property type="term" value="P:sphingosine biosynthetic process"/>
    <property type="evidence" value="ECO:0007669"/>
    <property type="project" value="TreeGrafter"/>
</dbReference>
<dbReference type="InterPro" id="IPR001917">
    <property type="entry name" value="Aminotrans_II_pyridoxalP_BS"/>
</dbReference>
<dbReference type="InterPro" id="IPR004839">
    <property type="entry name" value="Aminotransferase_I/II_large"/>
</dbReference>
<dbReference type="Pfam" id="PF00155">
    <property type="entry name" value="Aminotran_1_2"/>
    <property type="match status" value="1"/>
</dbReference>
<dbReference type="InterPro" id="IPR050087">
    <property type="entry name" value="AON_synthase_class-II"/>
</dbReference>
<dbReference type="GO" id="GO:0030170">
    <property type="term" value="F:pyridoxal phosphate binding"/>
    <property type="evidence" value="ECO:0007669"/>
    <property type="project" value="InterPro"/>
</dbReference>
<feature type="domain" description="Aminotransferase class I/classII large" evidence="7">
    <location>
        <begin position="145"/>
        <end position="502"/>
    </location>
</feature>
<dbReference type="SUPFAM" id="SSF53383">
    <property type="entry name" value="PLP-dependent transferases"/>
    <property type="match status" value="1"/>
</dbReference>
<dbReference type="Gene3D" id="3.40.640.10">
    <property type="entry name" value="Type I PLP-dependent aspartate aminotransferase-like (Major domain)"/>
    <property type="match status" value="1"/>
</dbReference>
<evidence type="ECO:0000256" key="2">
    <source>
        <dbReference type="ARBA" id="ARBA00008392"/>
    </source>
</evidence>
<evidence type="ECO:0000313" key="9">
    <source>
        <dbReference type="Proteomes" id="UP001328107"/>
    </source>
</evidence>
<dbReference type="GO" id="GO:0046513">
    <property type="term" value="P:ceramide biosynthetic process"/>
    <property type="evidence" value="ECO:0007669"/>
    <property type="project" value="TreeGrafter"/>
</dbReference>
<reference evidence="9" key="1">
    <citation type="submission" date="2022-10" db="EMBL/GenBank/DDBJ databases">
        <title>Genome assembly of Pristionchus species.</title>
        <authorList>
            <person name="Yoshida K."/>
            <person name="Sommer R.J."/>
        </authorList>
    </citation>
    <scope>NUCLEOTIDE SEQUENCE [LARGE SCALE GENOMIC DNA]</scope>
    <source>
        <strain evidence="9">RS5460</strain>
    </source>
</reference>
<accession>A0AAN5DB93</accession>
<dbReference type="CDD" id="cd06454">
    <property type="entry name" value="KBL_like"/>
    <property type="match status" value="1"/>
</dbReference>
<keyword evidence="3" id="KW-0808">Transferase</keyword>
<comment type="caution">
    <text evidence="8">The sequence shown here is derived from an EMBL/GenBank/DDBJ whole genome shotgun (WGS) entry which is preliminary data.</text>
</comment>
<comment type="similarity">
    <text evidence="2 6">Belongs to the class-II pyridoxal-phosphate-dependent aminotransferase family.</text>
</comment>
<dbReference type="AlphaFoldDB" id="A0AAN5DB93"/>
<keyword evidence="5" id="KW-0012">Acyltransferase</keyword>
<gene>
    <name evidence="8" type="ORF">PMAYCL1PPCAC_29212</name>
</gene>
<dbReference type="InterPro" id="IPR015424">
    <property type="entry name" value="PyrdxlP-dep_Trfase"/>
</dbReference>
<evidence type="ECO:0000256" key="4">
    <source>
        <dbReference type="ARBA" id="ARBA00022898"/>
    </source>
</evidence>
<keyword evidence="4 6" id="KW-0663">Pyridoxal phosphate</keyword>
<name>A0AAN5DB93_9BILA</name>
<dbReference type="InterPro" id="IPR015422">
    <property type="entry name" value="PyrdxlP-dep_Trfase_small"/>
</dbReference>
<sequence>MGHTKESERRLIEGVEPSPKKEFIQENFKWNRGEYDEMEMEEGSWITEFLVRFQLTVLTLLASVADLLRNRGWIHTGAQQELKSQKSFPSLENHFEAMFNNNFYRIATDVVNRPLGGVPAVIMRLKDRVSNDYGWTYQYTGSTTEVVNLGSYNYLGFSHENGPCADAAAAAIERNGVAVGSSRHEIGNHSQQRELEECIARYLGVEAAITFPMGFGTNSMNIGSLVDKNSLILSDALNHASLCLGSRMSGAKIKVFKHNDPKHCEKLLREALCKPNPNTGKAYNKVLIIVEGIYSMEGTIVNLPEFIRIKKKYGAYLFLDEAHSVGALGPTGKGVVEYWGCDPRDVDIMMGTLTKSFAGAGGYIGGAERTIRHIRATCVGACYGTVMSPPVIAQVRSAMRIMQGEDGTRIGMTKAEQLLRNTRYFRARLKQMGFVIYGHMDSPVVPLMTFYITKVVCFGRETLKRGVGIVSVAFPATPLTKARARFCVSADHTKEQLDKVLEVCSEVGDVTGTKFGTVDANASPVFY</sequence>
<dbReference type="InterPro" id="IPR015421">
    <property type="entry name" value="PyrdxlP-dep_Trfase_major"/>
</dbReference>
<keyword evidence="9" id="KW-1185">Reference proteome</keyword>
<evidence type="ECO:0000313" key="8">
    <source>
        <dbReference type="EMBL" id="GMR59017.1"/>
    </source>
</evidence>
<dbReference type="Gene3D" id="3.90.1150.10">
    <property type="entry name" value="Aspartate Aminotransferase, domain 1"/>
    <property type="match status" value="1"/>
</dbReference>
<dbReference type="GO" id="GO:0017059">
    <property type="term" value="C:serine palmitoyltransferase complex"/>
    <property type="evidence" value="ECO:0007669"/>
    <property type="project" value="TreeGrafter"/>
</dbReference>
<protein>
    <recommendedName>
        <fullName evidence="7">Aminotransferase class I/classII large domain-containing protein</fullName>
    </recommendedName>
</protein>
<organism evidence="8 9">
    <name type="scientific">Pristionchus mayeri</name>
    <dbReference type="NCBI Taxonomy" id="1317129"/>
    <lineage>
        <taxon>Eukaryota</taxon>
        <taxon>Metazoa</taxon>
        <taxon>Ecdysozoa</taxon>
        <taxon>Nematoda</taxon>
        <taxon>Chromadorea</taxon>
        <taxon>Rhabditida</taxon>
        <taxon>Rhabditina</taxon>
        <taxon>Diplogasteromorpha</taxon>
        <taxon>Diplogasteroidea</taxon>
        <taxon>Neodiplogasteridae</taxon>
        <taxon>Pristionchus</taxon>
    </lineage>
</organism>
<dbReference type="PANTHER" id="PTHR13693:SF54">
    <property type="entry name" value="SERINE PALMITOYLTRANSFERASE 3"/>
    <property type="match status" value="1"/>
</dbReference>
<evidence type="ECO:0000256" key="3">
    <source>
        <dbReference type="ARBA" id="ARBA00022679"/>
    </source>
</evidence>
<dbReference type="GO" id="GO:0004758">
    <property type="term" value="F:serine C-palmitoyltransferase activity"/>
    <property type="evidence" value="ECO:0007669"/>
    <property type="project" value="TreeGrafter"/>
</dbReference>
<evidence type="ECO:0000256" key="6">
    <source>
        <dbReference type="RuleBase" id="RU003693"/>
    </source>
</evidence>
<comment type="cofactor">
    <cofactor evidence="1 6">
        <name>pyridoxal 5'-phosphate</name>
        <dbReference type="ChEBI" id="CHEBI:597326"/>
    </cofactor>
</comment>
<dbReference type="FunFam" id="3.90.1150.10:FF:000004">
    <property type="entry name" value="2-amino-3-ketobutyrate coenzyme A ligase"/>
    <property type="match status" value="1"/>
</dbReference>
<dbReference type="PANTHER" id="PTHR13693">
    <property type="entry name" value="CLASS II AMINOTRANSFERASE/8-AMINO-7-OXONONANOATE SYNTHASE"/>
    <property type="match status" value="1"/>
</dbReference>
<evidence type="ECO:0000256" key="5">
    <source>
        <dbReference type="ARBA" id="ARBA00023315"/>
    </source>
</evidence>